<feature type="compositionally biased region" description="Low complexity" evidence="2">
    <location>
        <begin position="209"/>
        <end position="229"/>
    </location>
</feature>
<feature type="region of interest" description="Disordered" evidence="2">
    <location>
        <begin position="154"/>
        <end position="188"/>
    </location>
</feature>
<evidence type="ECO:0000313" key="3">
    <source>
        <dbReference type="EMBL" id="PLT28498.1"/>
    </source>
</evidence>
<dbReference type="Proteomes" id="UP000234748">
    <property type="component" value="Unassembled WGS sequence"/>
</dbReference>
<protein>
    <submittedName>
        <fullName evidence="3">Uncharacterized protein</fullName>
    </submittedName>
</protein>
<name>A0A2N5M2A5_9BACI</name>
<keyword evidence="1" id="KW-0175">Coiled coil</keyword>
<dbReference type="RefSeq" id="WP_101644826.1">
    <property type="nucleotide sequence ID" value="NZ_PGUY01000059.1"/>
</dbReference>
<accession>A0A2N5M2A5</accession>
<dbReference type="EMBL" id="PGUY01000059">
    <property type="protein sequence ID" value="PLT28498.1"/>
    <property type="molecule type" value="Genomic_DNA"/>
</dbReference>
<evidence type="ECO:0000256" key="1">
    <source>
        <dbReference type="SAM" id="Coils"/>
    </source>
</evidence>
<organism evidence="3 4">
    <name type="scientific">Peribacillus deserti</name>
    <dbReference type="NCBI Taxonomy" id="673318"/>
    <lineage>
        <taxon>Bacteria</taxon>
        <taxon>Bacillati</taxon>
        <taxon>Bacillota</taxon>
        <taxon>Bacilli</taxon>
        <taxon>Bacillales</taxon>
        <taxon>Bacillaceae</taxon>
        <taxon>Peribacillus</taxon>
    </lineage>
</organism>
<sequence length="277" mass="29676">MPTENGTTITGLLKKVGKNYIQLEEGTVTHVIPLNKITNVNIDCAGQLLGAPEEPVEPPVEEPGAAGQRSIFDSAKPFRVNAAAEAAAAEEEAVAEEAAAEAAAVKKAMFVHTCKFCRKNHFHCDCESSSFSSSFSSSCSSSFGPSSSFKHDESSSSFKHHESSSSSKHHGSSSSFEHHDSSSSKHKSSSSFFESSSSLKSSSLKSSSLSSSFESSSFLSSSFDSSDSSSKFKKKKKGFYGAGYGFGKVNHHSRNKKDFRSFLKKLVGCVITVEKMQ</sequence>
<dbReference type="AlphaFoldDB" id="A0A2N5M2A5"/>
<comment type="caution">
    <text evidence="3">The sequence shown here is derived from an EMBL/GenBank/DDBJ whole genome shotgun (WGS) entry which is preliminary data.</text>
</comment>
<feature type="region of interest" description="Disordered" evidence="2">
    <location>
        <begin position="209"/>
        <end position="241"/>
    </location>
</feature>
<keyword evidence="4" id="KW-1185">Reference proteome</keyword>
<feature type="coiled-coil region" evidence="1">
    <location>
        <begin position="79"/>
        <end position="108"/>
    </location>
</feature>
<feature type="compositionally biased region" description="Basic and acidic residues" evidence="2">
    <location>
        <begin position="154"/>
        <end position="163"/>
    </location>
</feature>
<evidence type="ECO:0000256" key="2">
    <source>
        <dbReference type="SAM" id="MobiDB-lite"/>
    </source>
</evidence>
<gene>
    <name evidence="3" type="ORF">CUU66_18260</name>
</gene>
<reference evidence="3 4" key="1">
    <citation type="submission" date="2017-11" db="EMBL/GenBank/DDBJ databases">
        <title>Comparitive Functional Genomics of Dry Heat Resistant strains isolated from the Viking Spacecraft.</title>
        <authorList>
            <person name="Seuylemezian A."/>
            <person name="Cooper K."/>
            <person name="Vaishampayan P."/>
        </authorList>
    </citation>
    <scope>NUCLEOTIDE SEQUENCE [LARGE SCALE GENOMIC DNA]</scope>
    <source>
        <strain evidence="3 4">V1-29</strain>
    </source>
</reference>
<evidence type="ECO:0000313" key="4">
    <source>
        <dbReference type="Proteomes" id="UP000234748"/>
    </source>
</evidence>
<proteinExistence type="predicted"/>